<evidence type="ECO:0000256" key="2">
    <source>
        <dbReference type="SAM" id="Phobius"/>
    </source>
</evidence>
<feature type="transmembrane region" description="Helical" evidence="2">
    <location>
        <begin position="35"/>
        <end position="51"/>
    </location>
</feature>
<dbReference type="InterPro" id="IPR036457">
    <property type="entry name" value="PPM-type-like_dom_sf"/>
</dbReference>
<dbReference type="Pfam" id="PF07228">
    <property type="entry name" value="SpoIIE"/>
    <property type="match status" value="1"/>
</dbReference>
<dbReference type="PANTHER" id="PTHR43156:SF2">
    <property type="entry name" value="STAGE II SPORULATION PROTEIN E"/>
    <property type="match status" value="1"/>
</dbReference>
<keyword evidence="2" id="KW-0812">Transmembrane</keyword>
<dbReference type="SMART" id="SM00065">
    <property type="entry name" value="GAF"/>
    <property type="match status" value="1"/>
</dbReference>
<name>A0ABX5LLB9_9BACT</name>
<dbReference type="RefSeq" id="WP_109587403.1">
    <property type="nucleotide sequence ID" value="NZ_JAXEIU010000021.1"/>
</dbReference>
<evidence type="ECO:0000256" key="1">
    <source>
        <dbReference type="ARBA" id="ARBA00022801"/>
    </source>
</evidence>
<feature type="transmembrane region" description="Helical" evidence="2">
    <location>
        <begin position="154"/>
        <end position="183"/>
    </location>
</feature>
<gene>
    <name evidence="5" type="ORF">B0H50_10857</name>
</gene>
<dbReference type="InterPro" id="IPR029016">
    <property type="entry name" value="GAF-like_dom_sf"/>
</dbReference>
<accession>A0ABX5LLB9</accession>
<sequence length="633" mass="71787">MIEKILLSFIPLISAFPLFMMIVELYGKRPKGRQWLWLIFSIGFFIWHGIASRFVSQIPFGRPLIPLGDLSLILFFTILFVKEENRKAPNPIRKPYILKGLIALGIFAAVIGVFSYWMQPPIFLIPLFAGALIAVYFDRLYSSMSYYPKPRVHLVYAFYILSSFLVLPVFRLFLLLQIAYVFIRRYRNWIDRKDRLITAHEEARITNHRIVMKMGETVNDFSDLHESIANFLSTLAEGIEAKSAAVYIWDEKQKLFRCSDIYGIFFPLTRGNEMSFTHAEALREIAFAQQISESENVIWQCGISRTGELIRFASSDERILSLGSRAANIRTLILEPLTFNKQLLGVLVVENKLYEHYFDDSDYYLVQNFAHYATMILKANEALVERQNQARTQAELQLGFHIQSGLLPNRIPICDGISLAGSMTPAKEIGGDYFDFLDLPNGNLGIVIGDVSGKGVPAGMVMTTLYAFLHAECHHFENSYSALVHVNSELSGRIAETMFASLLFFEWNPKKKSLHYTSCGHEHILHFKKSENALETIKSGGIALGMIDDNSRIIREKELAVSAGDTVLLYTDGVTESVNDKGEMFGLSRLQNFVSEYEALSAEEIRTSLLEVLKNFANGAAQADDITILVMKF</sequence>
<dbReference type="InterPro" id="IPR003018">
    <property type="entry name" value="GAF"/>
</dbReference>
<dbReference type="Gene3D" id="3.60.40.10">
    <property type="entry name" value="PPM-type phosphatase domain"/>
    <property type="match status" value="1"/>
</dbReference>
<keyword evidence="2" id="KW-1133">Transmembrane helix</keyword>
<dbReference type="SMART" id="SM00331">
    <property type="entry name" value="PP2C_SIG"/>
    <property type="match status" value="1"/>
</dbReference>
<proteinExistence type="predicted"/>
<dbReference type="Proteomes" id="UP000245523">
    <property type="component" value="Unassembled WGS sequence"/>
</dbReference>
<dbReference type="Gene3D" id="3.30.450.40">
    <property type="match status" value="1"/>
</dbReference>
<dbReference type="SUPFAM" id="SSF55781">
    <property type="entry name" value="GAF domain-like"/>
    <property type="match status" value="1"/>
</dbReference>
<protein>
    <submittedName>
        <fullName evidence="5">Serine phosphatase RsbU (Regulator of sigma subunit)</fullName>
    </submittedName>
</protein>
<organism evidence="5 6">
    <name type="scientific">Hallerella porci</name>
    <dbReference type="NCBI Taxonomy" id="1945871"/>
    <lineage>
        <taxon>Bacteria</taxon>
        <taxon>Pseudomonadati</taxon>
        <taxon>Fibrobacterota</taxon>
        <taxon>Fibrobacteria</taxon>
        <taxon>Fibrobacterales</taxon>
        <taxon>Fibrobacteraceae</taxon>
        <taxon>Hallerella</taxon>
    </lineage>
</organism>
<evidence type="ECO:0000259" key="3">
    <source>
        <dbReference type="SMART" id="SM00065"/>
    </source>
</evidence>
<feature type="transmembrane region" description="Helical" evidence="2">
    <location>
        <begin position="6"/>
        <end position="23"/>
    </location>
</feature>
<feature type="domain" description="PPM-type phosphatase" evidence="4">
    <location>
        <begin position="414"/>
        <end position="633"/>
    </location>
</feature>
<dbReference type="PANTHER" id="PTHR43156">
    <property type="entry name" value="STAGE II SPORULATION PROTEIN E-RELATED"/>
    <property type="match status" value="1"/>
</dbReference>
<keyword evidence="1" id="KW-0378">Hydrolase</keyword>
<evidence type="ECO:0000313" key="6">
    <source>
        <dbReference type="Proteomes" id="UP000245523"/>
    </source>
</evidence>
<comment type="caution">
    <text evidence="5">The sequence shown here is derived from an EMBL/GenBank/DDBJ whole genome shotgun (WGS) entry which is preliminary data.</text>
</comment>
<feature type="transmembrane region" description="Helical" evidence="2">
    <location>
        <begin position="123"/>
        <end position="142"/>
    </location>
</feature>
<dbReference type="InterPro" id="IPR052016">
    <property type="entry name" value="Bact_Sigma-Reg"/>
</dbReference>
<keyword evidence="2" id="KW-0472">Membrane</keyword>
<evidence type="ECO:0000259" key="4">
    <source>
        <dbReference type="SMART" id="SM00331"/>
    </source>
</evidence>
<evidence type="ECO:0000313" key="5">
    <source>
        <dbReference type="EMBL" id="PWL03214.1"/>
    </source>
</evidence>
<keyword evidence="6" id="KW-1185">Reference proteome</keyword>
<reference evidence="5 6" key="1">
    <citation type="submission" date="2018-05" db="EMBL/GenBank/DDBJ databases">
        <title>Animal gut microbial communities from fecal samples from Wisconsin, USA.</title>
        <authorList>
            <person name="Neumann A."/>
        </authorList>
    </citation>
    <scope>NUCLEOTIDE SEQUENCE [LARGE SCALE GENOMIC DNA]</scope>
    <source>
        <strain evidence="5 6">UWS4</strain>
    </source>
</reference>
<dbReference type="EMBL" id="QGHD01000008">
    <property type="protein sequence ID" value="PWL03214.1"/>
    <property type="molecule type" value="Genomic_DNA"/>
</dbReference>
<feature type="domain" description="GAF" evidence="3">
    <location>
        <begin position="223"/>
        <end position="387"/>
    </location>
</feature>
<feature type="transmembrane region" description="Helical" evidence="2">
    <location>
        <begin position="63"/>
        <end position="81"/>
    </location>
</feature>
<dbReference type="InterPro" id="IPR001932">
    <property type="entry name" value="PPM-type_phosphatase-like_dom"/>
</dbReference>
<dbReference type="Pfam" id="PF01590">
    <property type="entry name" value="GAF"/>
    <property type="match status" value="1"/>
</dbReference>
<dbReference type="SUPFAM" id="SSF81606">
    <property type="entry name" value="PP2C-like"/>
    <property type="match status" value="1"/>
</dbReference>
<feature type="transmembrane region" description="Helical" evidence="2">
    <location>
        <begin position="96"/>
        <end position="117"/>
    </location>
</feature>